<name>A0ABN9WHB8_9DINO</name>
<dbReference type="EMBL" id="CAUYUJ010018726">
    <property type="protein sequence ID" value="CAK0885861.1"/>
    <property type="molecule type" value="Genomic_DNA"/>
</dbReference>
<organism evidence="1 2">
    <name type="scientific">Prorocentrum cordatum</name>
    <dbReference type="NCBI Taxonomy" id="2364126"/>
    <lineage>
        <taxon>Eukaryota</taxon>
        <taxon>Sar</taxon>
        <taxon>Alveolata</taxon>
        <taxon>Dinophyceae</taxon>
        <taxon>Prorocentrales</taxon>
        <taxon>Prorocentraceae</taxon>
        <taxon>Prorocentrum</taxon>
    </lineage>
</organism>
<evidence type="ECO:0000313" key="1">
    <source>
        <dbReference type="EMBL" id="CAK0885861.1"/>
    </source>
</evidence>
<protein>
    <submittedName>
        <fullName evidence="1">Uncharacterized protein</fullName>
    </submittedName>
</protein>
<evidence type="ECO:0000313" key="2">
    <source>
        <dbReference type="Proteomes" id="UP001189429"/>
    </source>
</evidence>
<keyword evidence="2" id="KW-1185">Reference proteome</keyword>
<gene>
    <name evidence="1" type="ORF">PCOR1329_LOCUS67354</name>
</gene>
<dbReference type="Proteomes" id="UP001189429">
    <property type="component" value="Unassembled WGS sequence"/>
</dbReference>
<proteinExistence type="predicted"/>
<reference evidence="1" key="1">
    <citation type="submission" date="2023-10" db="EMBL/GenBank/DDBJ databases">
        <authorList>
            <person name="Chen Y."/>
            <person name="Shah S."/>
            <person name="Dougan E. K."/>
            <person name="Thang M."/>
            <person name="Chan C."/>
        </authorList>
    </citation>
    <scope>NUCLEOTIDE SEQUENCE [LARGE SCALE GENOMIC DNA]</scope>
</reference>
<accession>A0ABN9WHB8</accession>
<sequence>MEIGAMIDRYLEPSTATPRAPAQCHRVLEHVGGRRGRQDLFELPSETMGACPAHYFASLRLQGERAPTGMHVAAAVNHFYLKYGRLGAGSPPRMWKAIKGWKKLTPGRARVPEPLVI</sequence>
<comment type="caution">
    <text evidence="1">The sequence shown here is derived from an EMBL/GenBank/DDBJ whole genome shotgun (WGS) entry which is preliminary data.</text>
</comment>